<dbReference type="Gene3D" id="2.30.40.10">
    <property type="entry name" value="Urease, subunit C, domain 1"/>
    <property type="match status" value="1"/>
</dbReference>
<gene>
    <name evidence="2" type="ORF">DNL40_10665</name>
</gene>
<dbReference type="GO" id="GO:0016810">
    <property type="term" value="F:hydrolase activity, acting on carbon-nitrogen (but not peptide) bonds"/>
    <property type="evidence" value="ECO:0007669"/>
    <property type="project" value="InterPro"/>
</dbReference>
<proteinExistence type="predicted"/>
<dbReference type="SUPFAM" id="SSF51338">
    <property type="entry name" value="Composite domain of metallo-dependent hydrolases"/>
    <property type="match status" value="1"/>
</dbReference>
<evidence type="ECO:0000313" key="2">
    <source>
        <dbReference type="EMBL" id="PZR52814.1"/>
    </source>
</evidence>
<feature type="domain" description="Amidohydrolase 3" evidence="1">
    <location>
        <begin position="47"/>
        <end position="551"/>
    </location>
</feature>
<comment type="caution">
    <text evidence="2">The sequence shown here is derived from an EMBL/GenBank/DDBJ whole genome shotgun (WGS) entry which is preliminary data.</text>
</comment>
<evidence type="ECO:0000313" key="3">
    <source>
        <dbReference type="Proteomes" id="UP000248783"/>
    </source>
</evidence>
<dbReference type="PANTHER" id="PTHR22642">
    <property type="entry name" value="IMIDAZOLONEPROPIONASE"/>
    <property type="match status" value="1"/>
</dbReference>
<name>A0A2W5Y4F2_9MICO</name>
<keyword evidence="3" id="KW-1185">Reference proteome</keyword>
<dbReference type="Proteomes" id="UP000248783">
    <property type="component" value="Unassembled WGS sequence"/>
</dbReference>
<dbReference type="SUPFAM" id="SSF51556">
    <property type="entry name" value="Metallo-dependent hydrolases"/>
    <property type="match status" value="1"/>
</dbReference>
<keyword evidence="2" id="KW-0378">Hydrolase</keyword>
<protein>
    <submittedName>
        <fullName evidence="2">Hydrolase</fullName>
    </submittedName>
</protein>
<reference evidence="2 3" key="1">
    <citation type="submission" date="2018-06" db="EMBL/GenBank/DDBJ databases">
        <title>Whole genome sequencing of a novel hydrocarbon degrading bacterial strain, PW21 isolated from oil contaminated produced water sample.</title>
        <authorList>
            <person name="Nagkirti P."/>
            <person name="Shaikh A."/>
            <person name="Gowdaman V."/>
            <person name="Engineer A.E."/>
            <person name="Dagar S."/>
            <person name="Dhakephalkar P.K."/>
        </authorList>
    </citation>
    <scope>NUCLEOTIDE SEQUENCE [LARGE SCALE GENOMIC DNA]</scope>
    <source>
        <strain evidence="2 3">PW21</strain>
    </source>
</reference>
<dbReference type="InterPro" id="IPR032466">
    <property type="entry name" value="Metal_Hydrolase"/>
</dbReference>
<accession>A0A2W5Y4F2</accession>
<dbReference type="Pfam" id="PF07969">
    <property type="entry name" value="Amidohydro_3"/>
    <property type="match status" value="1"/>
</dbReference>
<dbReference type="AlphaFoldDB" id="A0A2W5Y4F2"/>
<dbReference type="Gene3D" id="3.20.20.140">
    <property type="entry name" value="Metal-dependent hydrolases"/>
    <property type="match status" value="1"/>
</dbReference>
<dbReference type="InterPro" id="IPR013108">
    <property type="entry name" value="Amidohydro_3"/>
</dbReference>
<dbReference type="InterPro" id="IPR011059">
    <property type="entry name" value="Metal-dep_hydrolase_composite"/>
</dbReference>
<sequence>MTSTLYRNGVIHSSADPFAEALLVDDGVVVWVGAEDTAAGLAARADRVIDLDGALVAPGFVDAHVHTLETGLSLESVDLSATGASRVQALDAVAAGARGMDGVDPDGDEVLLAFGWDERAWGPDGAPTAAELDAAAGGRPVYATHADATSAVVSTSLATAAGLERLPGWDPSGLVTGQALNAARTYAQTLPPARRTRAYQAALARAASLGIVAVHEMSAPHTDTRDGLRELVAMTSTDGDTVPTLPQVLAYRGELVESADEVRELMAELPFLRGVAGDVNVDGSIGSRTAAMRQPYADQVALPGSGDPTGLLYLTAQEIGAHLAACSEAGVQGGFHVVGDRAMDELVKGLDVAAEYLGGGALRAARHRVEHAQLVDAGALASLLLHGISLSIQPAFDSTWGRGGGLYSSRLGAARAGNMAPFADLQSAGIPLAFGSDAPVTPLDPWQAVRAAITHEDESQRLSARAAFRAHTRGGWRLAGLDSTGAGELRVGSPAHLAVWRAPEYVVQSSGRGLSSWSQEARAGQPLLPDLGPAAEEPVCLQTVRAGVPVYDTFE</sequence>
<dbReference type="RefSeq" id="WP_111251235.1">
    <property type="nucleotide sequence ID" value="NZ_QKWH01000007.1"/>
</dbReference>
<evidence type="ECO:0000259" key="1">
    <source>
        <dbReference type="Pfam" id="PF07969"/>
    </source>
</evidence>
<organism evidence="2 3">
    <name type="scientific">Xylanimonas oleitrophica</name>
    <dbReference type="NCBI Taxonomy" id="2607479"/>
    <lineage>
        <taxon>Bacteria</taxon>
        <taxon>Bacillati</taxon>
        <taxon>Actinomycetota</taxon>
        <taxon>Actinomycetes</taxon>
        <taxon>Micrococcales</taxon>
        <taxon>Promicromonosporaceae</taxon>
        <taxon>Xylanimonas</taxon>
    </lineage>
</organism>
<dbReference type="PANTHER" id="PTHR22642:SF2">
    <property type="entry name" value="PROTEIN LONG AFTER FAR-RED 3"/>
    <property type="match status" value="1"/>
</dbReference>
<dbReference type="Gene3D" id="3.10.310.70">
    <property type="match status" value="1"/>
</dbReference>
<dbReference type="EMBL" id="QKWH01000007">
    <property type="protein sequence ID" value="PZR52814.1"/>
    <property type="molecule type" value="Genomic_DNA"/>
</dbReference>